<evidence type="ECO:0000256" key="1">
    <source>
        <dbReference type="SAM" id="MobiDB-lite"/>
    </source>
</evidence>
<dbReference type="EMBL" id="KZ826376">
    <property type="protein sequence ID" value="PYI03797.1"/>
    <property type="molecule type" value="Genomic_DNA"/>
</dbReference>
<dbReference type="VEuPathDB" id="FungiDB:BO78DRAFT_431850"/>
<feature type="compositionally biased region" description="Polar residues" evidence="1">
    <location>
        <begin position="114"/>
        <end position="124"/>
    </location>
</feature>
<keyword evidence="3" id="KW-1185">Reference proteome</keyword>
<dbReference type="Proteomes" id="UP000248423">
    <property type="component" value="Unassembled WGS sequence"/>
</dbReference>
<gene>
    <name evidence="2" type="ORF">BO78DRAFT_431850</name>
</gene>
<dbReference type="AlphaFoldDB" id="A0A319E1D4"/>
<feature type="compositionally biased region" description="Basic and acidic residues" evidence="1">
    <location>
        <begin position="163"/>
        <end position="178"/>
    </location>
</feature>
<accession>A0A319E1D4</accession>
<reference evidence="2 3" key="1">
    <citation type="submission" date="2018-02" db="EMBL/GenBank/DDBJ databases">
        <title>The genomes of Aspergillus section Nigri reveals drivers in fungal speciation.</title>
        <authorList>
            <consortium name="DOE Joint Genome Institute"/>
            <person name="Vesth T.C."/>
            <person name="Nybo J."/>
            <person name="Theobald S."/>
            <person name="Brandl J."/>
            <person name="Frisvad J.C."/>
            <person name="Nielsen K.F."/>
            <person name="Lyhne E.K."/>
            <person name="Kogle M.E."/>
            <person name="Kuo A."/>
            <person name="Riley R."/>
            <person name="Clum A."/>
            <person name="Nolan M."/>
            <person name="Lipzen A."/>
            <person name="Salamov A."/>
            <person name="Henrissat B."/>
            <person name="Wiebenga A."/>
            <person name="De vries R.P."/>
            <person name="Grigoriev I.V."/>
            <person name="Mortensen U.H."/>
            <person name="Andersen M.R."/>
            <person name="Baker S.E."/>
        </authorList>
    </citation>
    <scope>NUCLEOTIDE SEQUENCE [LARGE SCALE GENOMIC DNA]</scope>
    <source>
        <strain evidence="2 3">CBS 121057</strain>
    </source>
</reference>
<evidence type="ECO:0000313" key="3">
    <source>
        <dbReference type="Proteomes" id="UP000248423"/>
    </source>
</evidence>
<proteinExistence type="predicted"/>
<dbReference type="OrthoDB" id="5420368at2759"/>
<feature type="region of interest" description="Disordered" evidence="1">
    <location>
        <begin position="57"/>
        <end position="232"/>
    </location>
</feature>
<dbReference type="STRING" id="1448318.A0A319E1D4"/>
<evidence type="ECO:0000313" key="2">
    <source>
        <dbReference type="EMBL" id="PYI03797.1"/>
    </source>
</evidence>
<name>A0A319E1D4_ASPSB</name>
<organism evidence="2 3">
    <name type="scientific">Aspergillus sclerotiicarbonarius (strain CBS 121057 / IBT 28362)</name>
    <dbReference type="NCBI Taxonomy" id="1448318"/>
    <lineage>
        <taxon>Eukaryota</taxon>
        <taxon>Fungi</taxon>
        <taxon>Dikarya</taxon>
        <taxon>Ascomycota</taxon>
        <taxon>Pezizomycotina</taxon>
        <taxon>Eurotiomycetes</taxon>
        <taxon>Eurotiomycetidae</taxon>
        <taxon>Eurotiales</taxon>
        <taxon>Aspergillaceae</taxon>
        <taxon>Aspergillus</taxon>
        <taxon>Aspergillus subgen. Circumdati</taxon>
    </lineage>
</organism>
<protein>
    <submittedName>
        <fullName evidence="2">Uncharacterized protein</fullName>
    </submittedName>
</protein>
<sequence>MRWTAENDQLLFLRILQTHDFTVDTKRVAAAWPVPEGAKGPTPRAIAERLVKLRQAARDSGGVEGHFSIGKGIKKASPATTPRKPRKAATAATPGSGKRKRGAAKKDSDEEESAVSTMSPTLSSPAAVEPETPTKGKGKGKSVSKLPVRPAVAGNSSQVRAVAEQREVFVVDENKEEKNEEEAGSPAKRARKPSALHPGMVTWNDDDEQEEISSSASEYVPEPEVEVKGEEVDVEDFEYV</sequence>